<proteinExistence type="inferred from homology"/>
<reference evidence="11 12" key="1">
    <citation type="submission" date="2017-04" db="EMBL/GenBank/DDBJ databases">
        <title>Kefir bacterial isolates.</title>
        <authorList>
            <person name="Kim Y."/>
            <person name="Blasche S."/>
            <person name="Patil K.R."/>
        </authorList>
    </citation>
    <scope>NUCLEOTIDE SEQUENCE [LARGE SCALE GENOMIC DNA]</scope>
    <source>
        <strain evidence="11 12">KR-2</strain>
    </source>
</reference>
<dbReference type="PRINTS" id="PR00421">
    <property type="entry name" value="THIOREDOXIN"/>
</dbReference>
<evidence type="ECO:0000256" key="7">
    <source>
        <dbReference type="PIRNR" id="PIRNR000077"/>
    </source>
</evidence>
<feature type="active site" description="Nucleophile" evidence="8">
    <location>
        <position position="36"/>
    </location>
</feature>
<dbReference type="InterPro" id="IPR013766">
    <property type="entry name" value="Thioredoxin_domain"/>
</dbReference>
<accession>A0A270BGU5</accession>
<organism evidence="11 12">
    <name type="scientific">Acetobacter syzygii</name>
    <dbReference type="NCBI Taxonomy" id="146476"/>
    <lineage>
        <taxon>Bacteria</taxon>
        <taxon>Pseudomonadati</taxon>
        <taxon>Pseudomonadota</taxon>
        <taxon>Alphaproteobacteria</taxon>
        <taxon>Acetobacterales</taxon>
        <taxon>Acetobacteraceae</taxon>
        <taxon>Acetobacter</taxon>
    </lineage>
</organism>
<protein>
    <recommendedName>
        <fullName evidence="6 7">Thioredoxin</fullName>
    </recommendedName>
</protein>
<keyword evidence="5 9" id="KW-0676">Redox-active center</keyword>
<keyword evidence="12" id="KW-1185">Reference proteome</keyword>
<dbReference type="RefSeq" id="WP_095351621.1">
    <property type="nucleotide sequence ID" value="NZ_NDFO01000010.1"/>
</dbReference>
<dbReference type="NCBIfam" id="TIGR01068">
    <property type="entry name" value="thioredoxin"/>
    <property type="match status" value="1"/>
</dbReference>
<comment type="similarity">
    <text evidence="1 7">Belongs to the thioredoxin family.</text>
</comment>
<evidence type="ECO:0000256" key="2">
    <source>
        <dbReference type="ARBA" id="ARBA00022448"/>
    </source>
</evidence>
<dbReference type="FunFam" id="3.40.30.10:FF:000001">
    <property type="entry name" value="Thioredoxin"/>
    <property type="match status" value="1"/>
</dbReference>
<evidence type="ECO:0000256" key="9">
    <source>
        <dbReference type="PIRSR" id="PIRSR000077-4"/>
    </source>
</evidence>
<dbReference type="SUPFAM" id="SSF52833">
    <property type="entry name" value="Thioredoxin-like"/>
    <property type="match status" value="1"/>
</dbReference>
<sequence>MSEHTLAVSDSSFDSAVLKASGLVLVDFWAEWCGPCKMIGPALEEIGKDMQGKVTVAKINIDDNPVTPNTYGVRSIPTLMLVRDGKVVDIKVGALPKSQLKAWVEGAL</sequence>
<dbReference type="NCBIfam" id="NF006898">
    <property type="entry name" value="PRK09381.1"/>
    <property type="match status" value="1"/>
</dbReference>
<keyword evidence="4 9" id="KW-1015">Disulfide bond</keyword>
<comment type="caution">
    <text evidence="11">The sequence shown here is derived from an EMBL/GenBank/DDBJ whole genome shotgun (WGS) entry which is preliminary data.</text>
</comment>
<dbReference type="PROSITE" id="PS00194">
    <property type="entry name" value="THIOREDOXIN_1"/>
    <property type="match status" value="1"/>
</dbReference>
<dbReference type="GO" id="GO:0005829">
    <property type="term" value="C:cytosol"/>
    <property type="evidence" value="ECO:0007669"/>
    <property type="project" value="TreeGrafter"/>
</dbReference>
<evidence type="ECO:0000313" key="12">
    <source>
        <dbReference type="Proteomes" id="UP000216033"/>
    </source>
</evidence>
<keyword evidence="3" id="KW-0249">Electron transport</keyword>
<feature type="active site" description="Nucleophile" evidence="8">
    <location>
        <position position="33"/>
    </location>
</feature>
<evidence type="ECO:0000256" key="5">
    <source>
        <dbReference type="ARBA" id="ARBA00023284"/>
    </source>
</evidence>
<dbReference type="Pfam" id="PF00085">
    <property type="entry name" value="Thioredoxin"/>
    <property type="match status" value="1"/>
</dbReference>
<keyword evidence="2" id="KW-0813">Transport</keyword>
<dbReference type="GO" id="GO:0045454">
    <property type="term" value="P:cell redox homeostasis"/>
    <property type="evidence" value="ECO:0007669"/>
    <property type="project" value="TreeGrafter"/>
</dbReference>
<feature type="site" description="Deprotonates C-terminal active site Cys" evidence="8">
    <location>
        <position position="27"/>
    </location>
</feature>
<name>A0A270BGU5_9PROT</name>
<gene>
    <name evidence="11" type="ORF">B9K05_09935</name>
</gene>
<dbReference type="CDD" id="cd02947">
    <property type="entry name" value="TRX_family"/>
    <property type="match status" value="1"/>
</dbReference>
<feature type="site" description="Contributes to redox potential value" evidence="8">
    <location>
        <position position="35"/>
    </location>
</feature>
<dbReference type="EMBL" id="NDFP01000010">
    <property type="protein sequence ID" value="PAL23831.1"/>
    <property type="molecule type" value="Genomic_DNA"/>
</dbReference>
<evidence type="ECO:0000313" key="11">
    <source>
        <dbReference type="EMBL" id="PAL23831.1"/>
    </source>
</evidence>
<evidence type="ECO:0000256" key="6">
    <source>
        <dbReference type="NCBIfam" id="TIGR01068"/>
    </source>
</evidence>
<dbReference type="PANTHER" id="PTHR45663">
    <property type="entry name" value="GEO12009P1"/>
    <property type="match status" value="1"/>
</dbReference>
<feature type="domain" description="Thioredoxin" evidence="10">
    <location>
        <begin position="1"/>
        <end position="108"/>
    </location>
</feature>
<dbReference type="InterPro" id="IPR005746">
    <property type="entry name" value="Thioredoxin"/>
</dbReference>
<evidence type="ECO:0000256" key="4">
    <source>
        <dbReference type="ARBA" id="ARBA00023157"/>
    </source>
</evidence>
<dbReference type="InterPro" id="IPR036249">
    <property type="entry name" value="Thioredoxin-like_sf"/>
</dbReference>
<evidence type="ECO:0000256" key="3">
    <source>
        <dbReference type="ARBA" id="ARBA00022982"/>
    </source>
</evidence>
<dbReference type="InterPro" id="IPR017937">
    <property type="entry name" value="Thioredoxin_CS"/>
</dbReference>
<dbReference type="AlphaFoldDB" id="A0A270BGU5"/>
<dbReference type="OrthoDB" id="9790390at2"/>
<feature type="site" description="Contributes to redox potential value" evidence="8">
    <location>
        <position position="34"/>
    </location>
</feature>
<feature type="disulfide bond" description="Redox-active" evidence="9">
    <location>
        <begin position="33"/>
        <end position="36"/>
    </location>
</feature>
<dbReference type="Gene3D" id="3.40.30.10">
    <property type="entry name" value="Glutaredoxin"/>
    <property type="match status" value="1"/>
</dbReference>
<dbReference type="GO" id="GO:0015035">
    <property type="term" value="F:protein-disulfide reductase activity"/>
    <property type="evidence" value="ECO:0007669"/>
    <property type="project" value="UniProtKB-UniRule"/>
</dbReference>
<dbReference type="Proteomes" id="UP000216033">
    <property type="component" value="Unassembled WGS sequence"/>
</dbReference>
<evidence type="ECO:0000256" key="8">
    <source>
        <dbReference type="PIRSR" id="PIRSR000077-1"/>
    </source>
</evidence>
<dbReference type="STRING" id="1231343.Absy_100_123"/>
<dbReference type="PROSITE" id="PS51352">
    <property type="entry name" value="THIOREDOXIN_2"/>
    <property type="match status" value="1"/>
</dbReference>
<evidence type="ECO:0000256" key="1">
    <source>
        <dbReference type="ARBA" id="ARBA00008987"/>
    </source>
</evidence>
<evidence type="ECO:0000259" key="10">
    <source>
        <dbReference type="PROSITE" id="PS51352"/>
    </source>
</evidence>
<dbReference type="PIRSF" id="PIRSF000077">
    <property type="entry name" value="Thioredoxin"/>
    <property type="match status" value="1"/>
</dbReference>
<dbReference type="PANTHER" id="PTHR45663:SF11">
    <property type="entry name" value="GEO12009P1"/>
    <property type="match status" value="1"/>
</dbReference>